<protein>
    <submittedName>
        <fullName evidence="1">Uncharacterized protein</fullName>
    </submittedName>
</protein>
<gene>
    <name evidence="1" type="ORF">SAMN05216463_11386</name>
</gene>
<dbReference type="InterPro" id="IPR046729">
    <property type="entry name" value="DUF6621"/>
</dbReference>
<dbReference type="AlphaFoldDB" id="A0A1M6VPY7"/>
<name>A0A1M6VPY7_XYLRU</name>
<dbReference type="Proteomes" id="UP000184130">
    <property type="component" value="Unassembled WGS sequence"/>
</dbReference>
<accession>A0A1M6VPY7</accession>
<sequence>MLLSEKVRIFALRMNNDLNREVKWSENVVLVDADYVDSVAFNLIVNFERMIGRRIPQADIAKWLDCIALDGGIRDGENEIQVILIHQKNKQQMDNFVPGNYASDLSEKAFKDHLGEFTINAYQAEDFAKVGDFFNEVLELVLTQKNIKRLMVIPNAEDASIYNKVREALRRADDDEKRITVFTMQPTAGGNYRQEILGYSLMAALGIKADEIKD</sequence>
<reference evidence="1 2" key="1">
    <citation type="submission" date="2016-11" db="EMBL/GenBank/DDBJ databases">
        <authorList>
            <person name="Jaros S."/>
            <person name="Januszkiewicz K."/>
            <person name="Wedrychowicz H."/>
        </authorList>
    </citation>
    <scope>NUCLEOTIDE SEQUENCE [LARGE SCALE GENOMIC DNA]</scope>
    <source>
        <strain evidence="1 2">KHT3</strain>
    </source>
</reference>
<dbReference type="Pfam" id="PF20326">
    <property type="entry name" value="DUF6621"/>
    <property type="match status" value="1"/>
</dbReference>
<dbReference type="EMBL" id="FRBD01000013">
    <property type="protein sequence ID" value="SHK83401.1"/>
    <property type="molecule type" value="Genomic_DNA"/>
</dbReference>
<evidence type="ECO:0000313" key="2">
    <source>
        <dbReference type="Proteomes" id="UP000184130"/>
    </source>
</evidence>
<evidence type="ECO:0000313" key="1">
    <source>
        <dbReference type="EMBL" id="SHK83401.1"/>
    </source>
</evidence>
<organism evidence="1 2">
    <name type="scientific">Xylanibacter ruminicola</name>
    <name type="common">Prevotella ruminicola</name>
    <dbReference type="NCBI Taxonomy" id="839"/>
    <lineage>
        <taxon>Bacteria</taxon>
        <taxon>Pseudomonadati</taxon>
        <taxon>Bacteroidota</taxon>
        <taxon>Bacteroidia</taxon>
        <taxon>Bacteroidales</taxon>
        <taxon>Prevotellaceae</taxon>
        <taxon>Xylanibacter</taxon>
    </lineage>
</organism>
<proteinExistence type="predicted"/>